<evidence type="ECO:0000313" key="4">
    <source>
        <dbReference type="Proteomes" id="UP000321046"/>
    </source>
</evidence>
<comment type="caution">
    <text evidence="3">The sequence shown here is derived from an EMBL/GenBank/DDBJ whole genome shotgun (WGS) entry which is preliminary data.</text>
</comment>
<dbReference type="PANTHER" id="PTHR34322:SF2">
    <property type="entry name" value="TRANSPOSASE IS200-LIKE DOMAIN-CONTAINING PROTEIN"/>
    <property type="match status" value="1"/>
</dbReference>
<dbReference type="SMART" id="SM01321">
    <property type="entry name" value="Y1_Tnp"/>
    <property type="match status" value="1"/>
</dbReference>
<feature type="region of interest" description="Disordered" evidence="1">
    <location>
        <begin position="222"/>
        <end position="251"/>
    </location>
</feature>
<evidence type="ECO:0000313" key="3">
    <source>
        <dbReference type="EMBL" id="TXD33757.1"/>
    </source>
</evidence>
<accession>A0A5C6WWJ8</accession>
<gene>
    <name evidence="3" type="ORF">FRC96_14880</name>
</gene>
<sequence>MTRPRRHLPGQVAALTRRTHGRRYALRPDAPMNAIAAYEFARSAERSDVELYAGVVMSNHLHLVVHDRQAKRSDFMRDAMSGISSVRKKVLGLSGPGDSLWNRSQYGDTVLLDRQALENHIVYVLLNPVRAGLVERARDWPGFMIMPSDWEKTVNVPRPESHYGDDQPETIAFTPRRPPGYEEMTLEEVVAHFEKLVKKGEKKIHREMARQKRTFLGVEGVLATDPSSSPKTPAGRGEAAPRFAASDPQLQEEAQVREKAFRDAYARERKRWLEGKKRCVFPCGTLWLRRNAPITCREHDPCEAGLAANFQIYQVHQARGAPGRDAAQVAE</sequence>
<organism evidence="3 4">
    <name type="scientific">Lujinxingia vulgaris</name>
    <dbReference type="NCBI Taxonomy" id="2600176"/>
    <lineage>
        <taxon>Bacteria</taxon>
        <taxon>Deltaproteobacteria</taxon>
        <taxon>Bradymonadales</taxon>
        <taxon>Lujinxingiaceae</taxon>
        <taxon>Lujinxingia</taxon>
    </lineage>
</organism>
<dbReference type="GO" id="GO:0006313">
    <property type="term" value="P:DNA transposition"/>
    <property type="evidence" value="ECO:0007669"/>
    <property type="project" value="InterPro"/>
</dbReference>
<dbReference type="GO" id="GO:0004803">
    <property type="term" value="F:transposase activity"/>
    <property type="evidence" value="ECO:0007669"/>
    <property type="project" value="InterPro"/>
</dbReference>
<dbReference type="InterPro" id="IPR036515">
    <property type="entry name" value="Transposase_17_sf"/>
</dbReference>
<dbReference type="InterPro" id="IPR002686">
    <property type="entry name" value="Transposase_17"/>
</dbReference>
<dbReference type="EMBL" id="VOSL01000059">
    <property type="protein sequence ID" value="TXD33757.1"/>
    <property type="molecule type" value="Genomic_DNA"/>
</dbReference>
<dbReference type="OrthoDB" id="9800147at2"/>
<proteinExistence type="predicted"/>
<dbReference type="SUPFAM" id="SSF143422">
    <property type="entry name" value="Transposase IS200-like"/>
    <property type="match status" value="1"/>
</dbReference>
<evidence type="ECO:0000256" key="1">
    <source>
        <dbReference type="SAM" id="MobiDB-lite"/>
    </source>
</evidence>
<feature type="domain" description="Transposase IS200-like" evidence="2">
    <location>
        <begin position="8"/>
        <end position="127"/>
    </location>
</feature>
<dbReference type="RefSeq" id="WP_146975543.1">
    <property type="nucleotide sequence ID" value="NZ_VOSL01000059.1"/>
</dbReference>
<dbReference type="AlphaFoldDB" id="A0A5C6WWJ8"/>
<dbReference type="Proteomes" id="UP000321046">
    <property type="component" value="Unassembled WGS sequence"/>
</dbReference>
<protein>
    <recommendedName>
        <fullName evidence="2">Transposase IS200-like domain-containing protein</fullName>
    </recommendedName>
</protein>
<dbReference type="Gene3D" id="3.30.70.1290">
    <property type="entry name" value="Transposase IS200-like"/>
    <property type="match status" value="1"/>
</dbReference>
<reference evidence="3 4" key="1">
    <citation type="submission" date="2019-08" db="EMBL/GenBank/DDBJ databases">
        <title>Bradymonadales sp. TMQ2.</title>
        <authorList>
            <person name="Liang Q."/>
        </authorList>
    </citation>
    <scope>NUCLEOTIDE SEQUENCE [LARGE SCALE GENOMIC DNA]</scope>
    <source>
        <strain evidence="3 4">TMQ2</strain>
    </source>
</reference>
<dbReference type="GO" id="GO:0003677">
    <property type="term" value="F:DNA binding"/>
    <property type="evidence" value="ECO:0007669"/>
    <property type="project" value="InterPro"/>
</dbReference>
<evidence type="ECO:0000259" key="2">
    <source>
        <dbReference type="SMART" id="SM01321"/>
    </source>
</evidence>
<name>A0A5C6WWJ8_9DELT</name>
<dbReference type="PANTHER" id="PTHR34322">
    <property type="entry name" value="TRANSPOSASE, Y1_TNP DOMAIN-CONTAINING"/>
    <property type="match status" value="1"/>
</dbReference>